<proteinExistence type="inferred from homology"/>
<dbReference type="Proteomes" id="UP000308054">
    <property type="component" value="Unassembled WGS sequence"/>
</dbReference>
<keyword evidence="4" id="KW-1185">Reference proteome</keyword>
<feature type="domain" description="Metallo-beta-lactamase" evidence="2">
    <location>
        <begin position="61"/>
        <end position="260"/>
    </location>
</feature>
<comment type="similarity">
    <text evidence="1">Belongs to the metallo-beta-lactamase superfamily. Class-B beta-lactamase family.</text>
</comment>
<protein>
    <submittedName>
        <fullName evidence="3">MBL fold metallo-hydrolase</fullName>
    </submittedName>
</protein>
<dbReference type="AlphaFoldDB" id="A0A4S2H3D7"/>
<dbReference type="SMART" id="SM00849">
    <property type="entry name" value="Lactamase_B"/>
    <property type="match status" value="1"/>
</dbReference>
<dbReference type="EMBL" id="SRXW01000001">
    <property type="protein sequence ID" value="TGY90074.1"/>
    <property type="molecule type" value="Genomic_DNA"/>
</dbReference>
<gene>
    <name evidence="3" type="ORF">E5163_02805</name>
</gene>
<keyword evidence="3" id="KW-0378">Hydrolase</keyword>
<accession>A0A4S2H3D7</accession>
<dbReference type="SUPFAM" id="SSF56281">
    <property type="entry name" value="Metallo-hydrolase/oxidoreductase"/>
    <property type="match status" value="1"/>
</dbReference>
<dbReference type="Pfam" id="PF00753">
    <property type="entry name" value="Lactamase_B"/>
    <property type="match status" value="1"/>
</dbReference>
<dbReference type="InterPro" id="IPR050855">
    <property type="entry name" value="NDM-1-like"/>
</dbReference>
<comment type="caution">
    <text evidence="3">The sequence shown here is derived from an EMBL/GenBank/DDBJ whole genome shotgun (WGS) entry which is preliminary data.</text>
</comment>
<dbReference type="InterPro" id="IPR036866">
    <property type="entry name" value="RibonucZ/Hydroxyglut_hydro"/>
</dbReference>
<evidence type="ECO:0000256" key="1">
    <source>
        <dbReference type="ARBA" id="ARBA00005250"/>
    </source>
</evidence>
<sequence length="338" mass="36496">MSPDNLQTEASVIQRIPFALLAILAACGDRAPDGTTAAAPAAPAPDYHLIEGTLFRSDGPNGNTYIYDAPDGLVVIDTGRHPEHAQLILDHARERGQPIAAIVNTHWHLDHTTGNLDLRAEFPEAAVYATPASREARDGRLSLSRLRAQERLDGGDLDDATRARLERASTLIGGEALIPTVEVTGTMTLPVTGRDLELNTTDHAVSASDIWIWDAATRTVIAGDLVVVPAPLFDSACPARWSEALAAIDQKPFERLAPGHGPAMTKAEFGVYRDAFDRLVSCAAERTGEECARGWLEDAAPLLRDERDRDYARDAVTAYVDVIIKDEELQATYCGTPG</sequence>
<evidence type="ECO:0000259" key="2">
    <source>
        <dbReference type="SMART" id="SM00849"/>
    </source>
</evidence>
<organism evidence="3 4">
    <name type="scientific">Marinicauda algicola</name>
    <dbReference type="NCBI Taxonomy" id="2029849"/>
    <lineage>
        <taxon>Bacteria</taxon>
        <taxon>Pseudomonadati</taxon>
        <taxon>Pseudomonadota</taxon>
        <taxon>Alphaproteobacteria</taxon>
        <taxon>Maricaulales</taxon>
        <taxon>Maricaulaceae</taxon>
        <taxon>Marinicauda</taxon>
    </lineage>
</organism>
<dbReference type="PANTHER" id="PTHR42951">
    <property type="entry name" value="METALLO-BETA-LACTAMASE DOMAIN-CONTAINING"/>
    <property type="match status" value="1"/>
</dbReference>
<dbReference type="Gene3D" id="3.60.15.10">
    <property type="entry name" value="Ribonuclease Z/Hydroxyacylglutathione hydrolase-like"/>
    <property type="match status" value="1"/>
</dbReference>
<reference evidence="3 4" key="1">
    <citation type="journal article" date="2017" name="Int. J. Syst. Evol. Microbiol.">
        <title>Marinicauda algicola sp. nov., isolated from a marine red alga Rhodosorus marinus.</title>
        <authorList>
            <person name="Jeong S.E."/>
            <person name="Jeon S.H."/>
            <person name="Chun B.H."/>
            <person name="Kim D.W."/>
            <person name="Jeon C.O."/>
        </authorList>
    </citation>
    <scope>NUCLEOTIDE SEQUENCE [LARGE SCALE GENOMIC DNA]</scope>
    <source>
        <strain evidence="3 4">JCM 31718</strain>
    </source>
</reference>
<evidence type="ECO:0000313" key="4">
    <source>
        <dbReference type="Proteomes" id="UP000308054"/>
    </source>
</evidence>
<evidence type="ECO:0000313" key="3">
    <source>
        <dbReference type="EMBL" id="TGY90074.1"/>
    </source>
</evidence>
<dbReference type="GO" id="GO:0017001">
    <property type="term" value="P:antibiotic catabolic process"/>
    <property type="evidence" value="ECO:0007669"/>
    <property type="project" value="UniProtKB-ARBA"/>
</dbReference>
<name>A0A4S2H3D7_9PROT</name>
<dbReference type="InterPro" id="IPR001279">
    <property type="entry name" value="Metallo-B-lactamas"/>
</dbReference>
<dbReference type="PANTHER" id="PTHR42951:SF4">
    <property type="entry name" value="ACYL-COENZYME A THIOESTERASE MBLAC2"/>
    <property type="match status" value="1"/>
</dbReference>
<dbReference type="GO" id="GO:0016787">
    <property type="term" value="F:hydrolase activity"/>
    <property type="evidence" value="ECO:0007669"/>
    <property type="project" value="UniProtKB-KW"/>
</dbReference>